<dbReference type="Proteomes" id="UP001565283">
    <property type="component" value="Unassembled WGS sequence"/>
</dbReference>
<name>A0ABV4D3A9_9LACT</name>
<evidence type="ECO:0000313" key="3">
    <source>
        <dbReference type="Proteomes" id="UP001565283"/>
    </source>
</evidence>
<reference evidence="2 3" key="1">
    <citation type="submission" date="2024-03" db="EMBL/GenBank/DDBJ databases">
        <title>Mouse gut bacterial collection (mGBC) of GemPharmatech.</title>
        <authorList>
            <person name="He Y."/>
            <person name="Dong L."/>
            <person name="Wu D."/>
            <person name="Gao X."/>
            <person name="Lin Z."/>
        </authorList>
    </citation>
    <scope>NUCLEOTIDE SEQUENCE [LARGE SCALE GENOMIC DNA]</scope>
    <source>
        <strain evidence="2 3">61-15</strain>
    </source>
</reference>
<comment type="caution">
    <text evidence="2">The sequence shown here is derived from an EMBL/GenBank/DDBJ whole genome shotgun (WGS) entry which is preliminary data.</text>
</comment>
<organism evidence="2 3">
    <name type="scientific">Lactococcus ileimucosae</name>
    <dbReference type="NCBI Taxonomy" id="2941329"/>
    <lineage>
        <taxon>Bacteria</taxon>
        <taxon>Bacillati</taxon>
        <taxon>Bacillota</taxon>
        <taxon>Bacilli</taxon>
        <taxon>Lactobacillales</taxon>
        <taxon>Streptococcaceae</taxon>
        <taxon>Lactococcus</taxon>
    </lineage>
</organism>
<feature type="region of interest" description="Disordered" evidence="1">
    <location>
        <begin position="178"/>
        <end position="201"/>
    </location>
</feature>
<proteinExistence type="predicted"/>
<accession>A0ABV4D3A9</accession>
<evidence type="ECO:0000313" key="2">
    <source>
        <dbReference type="EMBL" id="MEY8444017.1"/>
    </source>
</evidence>
<evidence type="ECO:0000256" key="1">
    <source>
        <dbReference type="SAM" id="MobiDB-lite"/>
    </source>
</evidence>
<dbReference type="RefSeq" id="WP_369948528.1">
    <property type="nucleotide sequence ID" value="NZ_JBCLSH010000025.1"/>
</dbReference>
<sequence>MTPEKKNQRRLRNLALLSLLLLLVGGTFAFQAFNQRAINDRLRENIPGGRVHDYYNRDTENKDVFVENYGNVPLMARIRLSEFMEKRATGDTDFTPIVNGTIRDQVNTWTVMRPSETNLNTRVGDSAAFNTYANLTFGWTRSGQDAPWFMPTFNRDNQDLMTASAGHARDWVTSTATDGVTDGATHPGDGTDAYWSSGDSFDNSGPVWPGEEVSHDAAQNLQQERAPMTMSQWAALPNNLKVGNFWVIDHQTGWAYWANQLQAGETTSYLLDAAQMTAAADNIPGEYYYGIHVDGQLISPDRINDFLAVDPDYTHHDDLSDFLTAVQNGSIDNNWGNPGPDDDVQPNQINFSLMAPGTIFTMAGEQYRYLENQGGGNHMIIRNASLGSTTFDNQDNALSDWYNNLDLAVQSMVRPVANTFQNDGKVSQQEINWGESNLWIPTNLHDFPDVAEDETRVDTSGTPRAFSLSLADVTRLSGPDRAFPNFNERLSSNNAGWWLRTPAGVVEGYERAWRITQAYNDGSRGQLRSGANRLGQRLSIRPVIFINQPS</sequence>
<gene>
    <name evidence="2" type="ORF">AALA52_07165</name>
</gene>
<keyword evidence="3" id="KW-1185">Reference proteome</keyword>
<dbReference type="EMBL" id="JBCLSH010000025">
    <property type="protein sequence ID" value="MEY8444017.1"/>
    <property type="molecule type" value="Genomic_DNA"/>
</dbReference>
<protein>
    <submittedName>
        <fullName evidence="2">Uncharacterized protein</fullName>
    </submittedName>
</protein>